<keyword evidence="1" id="KW-0812">Transmembrane</keyword>
<keyword evidence="1" id="KW-1133">Transmembrane helix</keyword>
<proteinExistence type="predicted"/>
<evidence type="ECO:0000256" key="1">
    <source>
        <dbReference type="SAM" id="Phobius"/>
    </source>
</evidence>
<dbReference type="AlphaFoldDB" id="A0A1S1LHG1"/>
<dbReference type="Proteomes" id="UP000180043">
    <property type="component" value="Unassembled WGS sequence"/>
</dbReference>
<feature type="transmembrane region" description="Helical" evidence="1">
    <location>
        <begin position="63"/>
        <end position="79"/>
    </location>
</feature>
<evidence type="ECO:0000313" key="3">
    <source>
        <dbReference type="Proteomes" id="UP000180043"/>
    </source>
</evidence>
<feature type="transmembrane region" description="Helical" evidence="1">
    <location>
        <begin position="99"/>
        <end position="118"/>
    </location>
</feature>
<reference evidence="2 3" key="1">
    <citation type="submission" date="2016-10" db="EMBL/GenBank/DDBJ databases">
        <title>Evaluation of Human, Veterinary and Environmental Mycobacterium chelonae Isolates by Core Genome Phylogenomic Analysis, Targeted Gene Comparison, and Anti-microbial Susceptibility Patterns: A Tale of Mistaken Identities.</title>
        <authorList>
            <person name="Fogelson S.B."/>
            <person name="Camus A.C."/>
            <person name="Lorenz W."/>
            <person name="Vasireddy R."/>
            <person name="Vasireddy S."/>
            <person name="Smith T."/>
            <person name="Brown-Elliott B.A."/>
            <person name="Wallace R.J.Jr."/>
            <person name="Hasan N.A."/>
            <person name="Reischl U."/>
            <person name="Sanchez S."/>
        </authorList>
    </citation>
    <scope>NUCLEOTIDE SEQUENCE [LARGE SCALE GENOMIC DNA]</scope>
    <source>
        <strain evidence="2 3">15515</strain>
    </source>
</reference>
<sequence>MLGRGVWTANPWIRCSGWHLKDQVAYSLAMSLEALTGLGVVAFWVVLLLRLPGVLRQREFRNMYFAVVALGLSVTLYYPPVAQYLAELFGSPRPCNIGMNLWGILTCGAVLILVARELRPRAAKFVYLFSAAVMALIAVLGQTASSHSVGCATNLDLPWWDPYWWVICTMWITATASGVVLCAKCIKIASGIPILAVSMVCFLVGFASSALFWSIIFAYLLFRPTEVLSLLPVVLSIHIWSYVLGLAIGLAWSVNERWKAFGTMRRRMWLLKKLDTFADGDNTGKQGTYRGLWRDFWQNQRLGLYRTEVQILDAVSVIGDGESADGRRVAELAHSPDGLAESGQTDFDKLERIVRAMNEEAKSNGSVQNR</sequence>
<accession>A0A1S1LHG1</accession>
<dbReference type="EMBL" id="MLIQ01000042">
    <property type="protein sequence ID" value="OHU47229.1"/>
    <property type="molecule type" value="Genomic_DNA"/>
</dbReference>
<feature type="transmembrane region" description="Helical" evidence="1">
    <location>
        <begin position="28"/>
        <end position="51"/>
    </location>
</feature>
<feature type="transmembrane region" description="Helical" evidence="1">
    <location>
        <begin position="125"/>
        <end position="143"/>
    </location>
</feature>
<comment type="caution">
    <text evidence="2">The sequence shown here is derived from an EMBL/GenBank/DDBJ whole genome shotgun (WGS) entry which is preliminary data.</text>
</comment>
<keyword evidence="1" id="KW-0472">Membrane</keyword>
<feature type="transmembrane region" description="Helical" evidence="1">
    <location>
        <begin position="195"/>
        <end position="222"/>
    </location>
</feature>
<protein>
    <submittedName>
        <fullName evidence="2">Uncharacterized protein</fullName>
    </submittedName>
</protein>
<gene>
    <name evidence="2" type="ORF">BKG82_26605</name>
</gene>
<feature type="transmembrane region" description="Helical" evidence="1">
    <location>
        <begin position="228"/>
        <end position="254"/>
    </location>
</feature>
<evidence type="ECO:0000313" key="2">
    <source>
        <dbReference type="EMBL" id="OHU47229.1"/>
    </source>
</evidence>
<organism evidence="2 3">
    <name type="scientific">Mycobacteroides chelonae</name>
    <name type="common">Mycobacterium chelonae</name>
    <dbReference type="NCBI Taxonomy" id="1774"/>
    <lineage>
        <taxon>Bacteria</taxon>
        <taxon>Bacillati</taxon>
        <taxon>Actinomycetota</taxon>
        <taxon>Actinomycetes</taxon>
        <taxon>Mycobacteriales</taxon>
        <taxon>Mycobacteriaceae</taxon>
        <taxon>Mycobacteroides</taxon>
    </lineage>
</organism>
<feature type="transmembrane region" description="Helical" evidence="1">
    <location>
        <begin position="163"/>
        <end position="183"/>
    </location>
</feature>
<name>A0A1S1LHG1_MYCCH</name>